<evidence type="ECO:0000313" key="11">
    <source>
        <dbReference type="Proteomes" id="UP000015104"/>
    </source>
</evidence>
<dbReference type="Gene3D" id="4.10.280.10">
    <property type="entry name" value="Helix-loop-helix DNA-binding domain"/>
    <property type="match status" value="1"/>
</dbReference>
<feature type="compositionally biased region" description="Basic residues" evidence="8">
    <location>
        <begin position="457"/>
        <end position="469"/>
    </location>
</feature>
<evidence type="ECO:0000259" key="9">
    <source>
        <dbReference type="PROSITE" id="PS50888"/>
    </source>
</evidence>
<dbReference type="eggNOG" id="KOG1318">
    <property type="taxonomic scope" value="Eukaryota"/>
</dbReference>
<dbReference type="InterPro" id="IPR011598">
    <property type="entry name" value="bHLH_dom"/>
</dbReference>
<feature type="compositionally biased region" description="Low complexity" evidence="8">
    <location>
        <begin position="305"/>
        <end position="319"/>
    </location>
</feature>
<dbReference type="EMBL" id="CAEY01000777">
    <property type="status" value="NOT_ANNOTATED_CDS"/>
    <property type="molecule type" value="Genomic_DNA"/>
</dbReference>
<feature type="compositionally biased region" description="Basic residues" evidence="8">
    <location>
        <begin position="251"/>
        <end position="261"/>
    </location>
</feature>
<dbReference type="KEGG" id="tut:107371445"/>
<sequence>MSRTNLKQLLMREQMVQQERKEALQKQQQIQKLQTNSRLTSHHLDIGSTVINNNSNVGSGNINNNNSANSSSVITIAGGNGEHRGVRSIPHSTSTKLSEAASCPNFFTDGFNNSDNGLPISNLPIGSTSSSSSALITNSSTTTTSSTTIIPSKSVASHHHHPSLINNANGSGPQSPFPLSPDSPLSGPRSSASEIDGDYWEDVQRTFGLEMSDLMDHNSGNNGNGDNGGSAHNNGEGGSGPMGPSSSINVIHHHSHHHQSHHSPMDPIPATLPADISYIFNPHQLYGGEDSQQSTSRLSDATKMSSSCPPLSTSCPPLSSDPEYSAWERERKKKDAHNKIERRRRYNINDRIKELSTLLPTQDEIHYELVKDMKQNKGTILKASVDFLRSLKRDVTRIPELERQKRELEIENRKMSARIQQLEQDLRRQALISDEQQQHGLYKPDPSAPKSIQFGQHQHHHHHGHHVHSTHHETPTPPPQPQSLPHHLTHSFHHPETDYWINESITIDDNANTGHNNLQSHPQHITSGHHTNPDNDLVETLYGPALRISAHHPIIKQEYNVSPSQSSSGLGSLSSPTSLSSSFLPLSQMLINDASKDSLGITNQHVKGELPSPQVMDVCD</sequence>
<dbReference type="HOGENOM" id="CLU_440996_0_0_1"/>
<protein>
    <recommendedName>
        <fullName evidence="9">BHLH domain-containing protein</fullName>
    </recommendedName>
</protein>
<keyword evidence="6" id="KW-0539">Nucleus</keyword>
<keyword evidence="7" id="KW-0175">Coiled coil</keyword>
<dbReference type="Pfam" id="PF00010">
    <property type="entry name" value="HLH"/>
    <property type="match status" value="1"/>
</dbReference>
<organism evidence="10 11">
    <name type="scientific">Tetranychus urticae</name>
    <name type="common">Two-spotted spider mite</name>
    <dbReference type="NCBI Taxonomy" id="32264"/>
    <lineage>
        <taxon>Eukaryota</taxon>
        <taxon>Metazoa</taxon>
        <taxon>Ecdysozoa</taxon>
        <taxon>Arthropoda</taxon>
        <taxon>Chelicerata</taxon>
        <taxon>Arachnida</taxon>
        <taxon>Acari</taxon>
        <taxon>Acariformes</taxon>
        <taxon>Trombidiformes</taxon>
        <taxon>Prostigmata</taxon>
        <taxon>Eleutherengona</taxon>
        <taxon>Raphignathae</taxon>
        <taxon>Tetranychoidea</taxon>
        <taxon>Tetranychidae</taxon>
        <taxon>Tetranychus</taxon>
    </lineage>
</organism>
<name>T1JUF4_TETUR</name>
<evidence type="ECO:0000256" key="6">
    <source>
        <dbReference type="ARBA" id="ARBA00023242"/>
    </source>
</evidence>
<comment type="similarity">
    <text evidence="2">Belongs to the MiT/TFE family.</text>
</comment>
<dbReference type="PANTHER" id="PTHR45776:SF2">
    <property type="entry name" value="MIP04163P"/>
    <property type="match status" value="1"/>
</dbReference>
<dbReference type="InterPro" id="IPR036638">
    <property type="entry name" value="HLH_DNA-bd_sf"/>
</dbReference>
<reference evidence="11" key="1">
    <citation type="submission" date="2011-08" db="EMBL/GenBank/DDBJ databases">
        <authorList>
            <person name="Rombauts S."/>
        </authorList>
    </citation>
    <scope>NUCLEOTIDE SEQUENCE</scope>
    <source>
        <strain evidence="11">London</strain>
    </source>
</reference>
<evidence type="ECO:0000313" key="10">
    <source>
        <dbReference type="EnsemblMetazoa" id="tetur02g00740.1"/>
    </source>
</evidence>
<keyword evidence="4" id="KW-0238">DNA-binding</keyword>
<evidence type="ECO:0000256" key="7">
    <source>
        <dbReference type="SAM" id="Coils"/>
    </source>
</evidence>
<dbReference type="GO" id="GO:0005634">
    <property type="term" value="C:nucleus"/>
    <property type="evidence" value="ECO:0007669"/>
    <property type="project" value="UniProtKB-SubCell"/>
</dbReference>
<feature type="compositionally biased region" description="Polar residues" evidence="8">
    <location>
        <begin position="290"/>
        <end position="304"/>
    </location>
</feature>
<dbReference type="GO" id="GO:0000978">
    <property type="term" value="F:RNA polymerase II cis-regulatory region sequence-specific DNA binding"/>
    <property type="evidence" value="ECO:0007669"/>
    <property type="project" value="TreeGrafter"/>
</dbReference>
<dbReference type="Proteomes" id="UP000015104">
    <property type="component" value="Unassembled WGS sequence"/>
</dbReference>
<dbReference type="PROSITE" id="PS50888">
    <property type="entry name" value="BHLH"/>
    <property type="match status" value="1"/>
</dbReference>
<feature type="domain" description="BHLH" evidence="9">
    <location>
        <begin position="332"/>
        <end position="391"/>
    </location>
</feature>
<evidence type="ECO:0000256" key="3">
    <source>
        <dbReference type="ARBA" id="ARBA00023015"/>
    </source>
</evidence>
<gene>
    <name evidence="10" type="primary">107371445</name>
</gene>
<feature type="compositionally biased region" description="Polar residues" evidence="8">
    <location>
        <begin position="512"/>
        <end position="530"/>
    </location>
</feature>
<feature type="region of interest" description="Disordered" evidence="8">
    <location>
        <begin position="512"/>
        <end position="536"/>
    </location>
</feature>
<feature type="region of interest" description="Disordered" evidence="8">
    <location>
        <begin position="438"/>
        <end position="491"/>
    </location>
</feature>
<feature type="region of interest" description="Disordered" evidence="8">
    <location>
        <begin position="126"/>
        <end position="198"/>
    </location>
</feature>
<dbReference type="GO" id="GO:0000981">
    <property type="term" value="F:DNA-binding transcription factor activity, RNA polymerase II-specific"/>
    <property type="evidence" value="ECO:0007669"/>
    <property type="project" value="TreeGrafter"/>
</dbReference>
<dbReference type="SMART" id="SM00353">
    <property type="entry name" value="HLH"/>
    <property type="match status" value="1"/>
</dbReference>
<comment type="subcellular location">
    <subcellularLocation>
        <location evidence="1">Nucleus</location>
    </subcellularLocation>
</comment>
<dbReference type="PANTHER" id="PTHR45776">
    <property type="entry name" value="MIP04163P"/>
    <property type="match status" value="1"/>
</dbReference>
<keyword evidence="11" id="KW-1185">Reference proteome</keyword>
<evidence type="ECO:0000256" key="8">
    <source>
        <dbReference type="SAM" id="MobiDB-lite"/>
    </source>
</evidence>
<keyword evidence="3" id="KW-0805">Transcription regulation</keyword>
<feature type="region of interest" description="Disordered" evidence="8">
    <location>
        <begin position="284"/>
        <end position="319"/>
    </location>
</feature>
<feature type="compositionally biased region" description="Low complexity" evidence="8">
    <location>
        <begin position="126"/>
        <end position="154"/>
    </location>
</feature>
<feature type="coiled-coil region" evidence="7">
    <location>
        <begin position="6"/>
        <end position="36"/>
    </location>
</feature>
<feature type="coiled-coil region" evidence="7">
    <location>
        <begin position="391"/>
        <end position="425"/>
    </location>
</feature>
<dbReference type="STRING" id="32264.T1JUF4"/>
<reference evidence="10" key="2">
    <citation type="submission" date="2015-06" db="UniProtKB">
        <authorList>
            <consortium name="EnsemblMetazoa"/>
        </authorList>
    </citation>
    <scope>IDENTIFICATION</scope>
</reference>
<dbReference type="EnsemblMetazoa" id="tetur02g00740.1">
    <property type="protein sequence ID" value="tetur02g00740.1"/>
    <property type="gene ID" value="tetur02g00740"/>
</dbReference>
<evidence type="ECO:0000256" key="1">
    <source>
        <dbReference type="ARBA" id="ARBA00004123"/>
    </source>
</evidence>
<evidence type="ECO:0000256" key="2">
    <source>
        <dbReference type="ARBA" id="ARBA00008289"/>
    </source>
</evidence>
<dbReference type="AlphaFoldDB" id="T1JUF4"/>
<feature type="compositionally biased region" description="Low complexity" evidence="8">
    <location>
        <begin position="182"/>
        <end position="191"/>
    </location>
</feature>
<dbReference type="GO" id="GO:0046983">
    <property type="term" value="F:protein dimerization activity"/>
    <property type="evidence" value="ECO:0007669"/>
    <property type="project" value="InterPro"/>
</dbReference>
<feature type="region of interest" description="Disordered" evidence="8">
    <location>
        <begin position="213"/>
        <end position="270"/>
    </location>
</feature>
<evidence type="ECO:0000256" key="4">
    <source>
        <dbReference type="ARBA" id="ARBA00023125"/>
    </source>
</evidence>
<dbReference type="SUPFAM" id="SSF47459">
    <property type="entry name" value="HLH, helix-loop-helix DNA-binding domain"/>
    <property type="match status" value="1"/>
</dbReference>
<keyword evidence="5" id="KW-0804">Transcription</keyword>
<accession>T1JUF4</accession>
<dbReference type="OrthoDB" id="6242697at2759"/>
<dbReference type="CDD" id="cd11397">
    <property type="entry name" value="bHLHzip_MITF_like"/>
    <property type="match status" value="1"/>
</dbReference>
<evidence type="ECO:0000256" key="5">
    <source>
        <dbReference type="ARBA" id="ARBA00023163"/>
    </source>
</evidence>
<proteinExistence type="inferred from homology"/>